<dbReference type="InterPro" id="IPR006076">
    <property type="entry name" value="FAD-dep_OxRdtase"/>
</dbReference>
<dbReference type="PANTHER" id="PTHR13847:SF287">
    <property type="entry name" value="FAD-DEPENDENT OXIDOREDUCTASE DOMAIN-CONTAINING PROTEIN 1"/>
    <property type="match status" value="1"/>
</dbReference>
<evidence type="ECO:0000259" key="2">
    <source>
        <dbReference type="Pfam" id="PF01266"/>
    </source>
</evidence>
<dbReference type="InterPro" id="IPR036188">
    <property type="entry name" value="FAD/NAD-bd_sf"/>
</dbReference>
<reference evidence="3" key="1">
    <citation type="submission" date="2022-10" db="EMBL/GenBank/DDBJ databases">
        <title>The WGS of Solirubrobacter phytolaccae KCTC 29190.</title>
        <authorList>
            <person name="Jiang Z."/>
        </authorList>
    </citation>
    <scope>NUCLEOTIDE SEQUENCE</scope>
    <source>
        <strain evidence="3">KCTC 29190</strain>
    </source>
</reference>
<sequence>MEAEIVIVGGGALGTSIACQLAQAGVTDVVLLDAAELGGGSSGKPLGGLRGTFSDALNVALAARGLEHYRRLGPELAFDQVGYLFLLSSAEQVERLEPSVALQNALGVPNRIISAAEAHALSPVIDPDRYVAATYCPSDGHARPRVAIEAWATEARRRGVRVLERCEVRGIDVRGGEIAGVHTTHGTIATSTVICAAGAWSARIGAMAGVTLDVRPIRRQIAFSGACDHGRVPFTIDLETSFYFHNAGDGMLLGYSDAAQPDGFDRTYDERWLDALRGHARRCAPALADLPLPDGWAGLYEMTPDANALIGEAPNVSRFLYATGFSGHGFSQAPAAGEVIRDLVLGREPFVDVTPLRAERFAERASILEATIV</sequence>
<dbReference type="PANTHER" id="PTHR13847">
    <property type="entry name" value="SARCOSINE DEHYDROGENASE-RELATED"/>
    <property type="match status" value="1"/>
</dbReference>
<keyword evidence="4" id="KW-1185">Reference proteome</keyword>
<comment type="caution">
    <text evidence="3">The sequence shown here is derived from an EMBL/GenBank/DDBJ whole genome shotgun (WGS) entry which is preliminary data.</text>
</comment>
<proteinExistence type="predicted"/>
<dbReference type="AlphaFoldDB" id="A0A9X3S8A3"/>
<dbReference type="Pfam" id="PF01266">
    <property type="entry name" value="DAO"/>
    <property type="match status" value="1"/>
</dbReference>
<dbReference type="GO" id="GO:0005737">
    <property type="term" value="C:cytoplasm"/>
    <property type="evidence" value="ECO:0007669"/>
    <property type="project" value="TreeGrafter"/>
</dbReference>
<dbReference type="SUPFAM" id="SSF54373">
    <property type="entry name" value="FAD-linked reductases, C-terminal domain"/>
    <property type="match status" value="1"/>
</dbReference>
<dbReference type="EMBL" id="JAPDDP010000028">
    <property type="protein sequence ID" value="MDA0181924.1"/>
    <property type="molecule type" value="Genomic_DNA"/>
</dbReference>
<keyword evidence="1" id="KW-0560">Oxidoreductase</keyword>
<dbReference type="SUPFAM" id="SSF51905">
    <property type="entry name" value="FAD/NAD(P)-binding domain"/>
    <property type="match status" value="1"/>
</dbReference>
<dbReference type="GO" id="GO:0016491">
    <property type="term" value="F:oxidoreductase activity"/>
    <property type="evidence" value="ECO:0007669"/>
    <property type="project" value="UniProtKB-KW"/>
</dbReference>
<evidence type="ECO:0000313" key="3">
    <source>
        <dbReference type="EMBL" id="MDA0181924.1"/>
    </source>
</evidence>
<evidence type="ECO:0000313" key="4">
    <source>
        <dbReference type="Proteomes" id="UP001147653"/>
    </source>
</evidence>
<dbReference type="RefSeq" id="WP_270026280.1">
    <property type="nucleotide sequence ID" value="NZ_JAPDDP010000028.1"/>
</dbReference>
<dbReference type="Proteomes" id="UP001147653">
    <property type="component" value="Unassembled WGS sequence"/>
</dbReference>
<name>A0A9X3S8A3_9ACTN</name>
<dbReference type="PRINTS" id="PR00420">
    <property type="entry name" value="RNGMNOXGNASE"/>
</dbReference>
<accession>A0A9X3S8A3</accession>
<gene>
    <name evidence="3" type="ORF">OJ997_16595</name>
</gene>
<dbReference type="Gene3D" id="3.50.50.60">
    <property type="entry name" value="FAD/NAD(P)-binding domain"/>
    <property type="match status" value="1"/>
</dbReference>
<protein>
    <submittedName>
        <fullName evidence="3">FAD-binding oxidoreductase</fullName>
    </submittedName>
</protein>
<dbReference type="Gene3D" id="3.30.9.10">
    <property type="entry name" value="D-Amino Acid Oxidase, subunit A, domain 2"/>
    <property type="match status" value="1"/>
</dbReference>
<feature type="domain" description="FAD dependent oxidoreductase" evidence="2">
    <location>
        <begin position="5"/>
        <end position="343"/>
    </location>
</feature>
<organism evidence="3 4">
    <name type="scientific">Solirubrobacter phytolaccae</name>
    <dbReference type="NCBI Taxonomy" id="1404360"/>
    <lineage>
        <taxon>Bacteria</taxon>
        <taxon>Bacillati</taxon>
        <taxon>Actinomycetota</taxon>
        <taxon>Thermoleophilia</taxon>
        <taxon>Solirubrobacterales</taxon>
        <taxon>Solirubrobacteraceae</taxon>
        <taxon>Solirubrobacter</taxon>
    </lineage>
</organism>
<evidence type="ECO:0000256" key="1">
    <source>
        <dbReference type="ARBA" id="ARBA00023002"/>
    </source>
</evidence>